<protein>
    <submittedName>
        <fullName evidence="2">Acyl-CoA thioesterase</fullName>
    </submittedName>
</protein>
<dbReference type="RefSeq" id="WP_265960875.1">
    <property type="nucleotide sequence ID" value="NZ_JAPEVI010000001.1"/>
</dbReference>
<keyword evidence="3" id="KW-1185">Reference proteome</keyword>
<accession>A0ABT3QW72</accession>
<sequence length="133" mass="14745">MHLLDYPVTFGDCDPAGIVFYPNVYAWFDRTFHDWLRRFGGHEALCRELGAVGLGLLEANARFRRPMRDGDIVSLTLSIESWGRKALHLSYEGRVGDNMTVAGTEVRGLFKPSGDGMVAGELDALRKLVEGDG</sequence>
<dbReference type="EMBL" id="JAPEVI010000001">
    <property type="protein sequence ID" value="MCX2721179.1"/>
    <property type="molecule type" value="Genomic_DNA"/>
</dbReference>
<dbReference type="Proteomes" id="UP001300261">
    <property type="component" value="Unassembled WGS sequence"/>
</dbReference>
<dbReference type="InterPro" id="IPR006683">
    <property type="entry name" value="Thioestr_dom"/>
</dbReference>
<reference evidence="2 3" key="1">
    <citation type="journal article" date="2016" name="Int. J. Syst. Evol. Microbiol.">
        <title>Labrenzia salina sp. nov., isolated from the rhizosphere of the halophyte Arthrocnemum macrostachyum.</title>
        <authorList>
            <person name="Camacho M."/>
            <person name="Redondo-Gomez S."/>
            <person name="Rodriguez-Llorente I."/>
            <person name="Rohde M."/>
            <person name="Sproer C."/>
            <person name="Schumann P."/>
            <person name="Klenk H.P."/>
            <person name="Montero-Calasanz M.D.C."/>
        </authorList>
    </citation>
    <scope>NUCLEOTIDE SEQUENCE [LARGE SCALE GENOMIC DNA]</scope>
    <source>
        <strain evidence="2 3">DSM 29163</strain>
    </source>
</reference>
<evidence type="ECO:0000313" key="3">
    <source>
        <dbReference type="Proteomes" id="UP001300261"/>
    </source>
</evidence>
<feature type="domain" description="Thioesterase" evidence="1">
    <location>
        <begin position="17"/>
        <end position="101"/>
    </location>
</feature>
<dbReference type="Pfam" id="PF03061">
    <property type="entry name" value="4HBT"/>
    <property type="match status" value="1"/>
</dbReference>
<evidence type="ECO:0000313" key="2">
    <source>
        <dbReference type="EMBL" id="MCX2721179.1"/>
    </source>
</evidence>
<organism evidence="2 3">
    <name type="scientific">Roseibium salinum</name>
    <dbReference type="NCBI Taxonomy" id="1604349"/>
    <lineage>
        <taxon>Bacteria</taxon>
        <taxon>Pseudomonadati</taxon>
        <taxon>Pseudomonadota</taxon>
        <taxon>Alphaproteobacteria</taxon>
        <taxon>Hyphomicrobiales</taxon>
        <taxon>Stappiaceae</taxon>
        <taxon>Roseibium</taxon>
    </lineage>
</organism>
<proteinExistence type="predicted"/>
<dbReference type="InterPro" id="IPR029069">
    <property type="entry name" value="HotDog_dom_sf"/>
</dbReference>
<dbReference type="CDD" id="cd00586">
    <property type="entry name" value="4HBT"/>
    <property type="match status" value="1"/>
</dbReference>
<name>A0ABT3QW72_9HYPH</name>
<dbReference type="SUPFAM" id="SSF54637">
    <property type="entry name" value="Thioesterase/thiol ester dehydrase-isomerase"/>
    <property type="match status" value="1"/>
</dbReference>
<evidence type="ECO:0000259" key="1">
    <source>
        <dbReference type="Pfam" id="PF03061"/>
    </source>
</evidence>
<dbReference type="Gene3D" id="3.10.129.10">
    <property type="entry name" value="Hotdog Thioesterase"/>
    <property type="match status" value="1"/>
</dbReference>
<comment type="caution">
    <text evidence="2">The sequence shown here is derived from an EMBL/GenBank/DDBJ whole genome shotgun (WGS) entry which is preliminary data.</text>
</comment>
<gene>
    <name evidence="2" type="ORF">ON753_01975</name>
</gene>